<dbReference type="PANTHER" id="PTHR47481:SF22">
    <property type="entry name" value="RETROTRANSPOSON GAG DOMAIN-CONTAINING PROTEIN"/>
    <property type="match status" value="1"/>
</dbReference>
<organism evidence="2">
    <name type="scientific">Vitis vinifera</name>
    <name type="common">Grape</name>
    <dbReference type="NCBI Taxonomy" id="29760"/>
    <lineage>
        <taxon>Eukaryota</taxon>
        <taxon>Viridiplantae</taxon>
        <taxon>Streptophyta</taxon>
        <taxon>Embryophyta</taxon>
        <taxon>Tracheophyta</taxon>
        <taxon>Spermatophyta</taxon>
        <taxon>Magnoliopsida</taxon>
        <taxon>eudicotyledons</taxon>
        <taxon>Gunneridae</taxon>
        <taxon>Pentapetalae</taxon>
        <taxon>rosids</taxon>
        <taxon>Vitales</taxon>
        <taxon>Vitaceae</taxon>
        <taxon>Viteae</taxon>
        <taxon>Vitis</taxon>
    </lineage>
</organism>
<accession>A5AMW6</accession>
<dbReference type="PANTHER" id="PTHR47481">
    <property type="match status" value="1"/>
</dbReference>
<dbReference type="EMBL" id="AM430398">
    <property type="protein sequence ID" value="CAN71471.1"/>
    <property type="molecule type" value="Genomic_DNA"/>
</dbReference>
<feature type="compositionally biased region" description="Basic residues" evidence="1">
    <location>
        <begin position="171"/>
        <end position="183"/>
    </location>
</feature>
<reference evidence="2" key="1">
    <citation type="journal article" date="2007" name="PLoS ONE">
        <title>The first genome sequence of an elite grapevine cultivar (Pinot noir Vitis vinifera L.): coping with a highly heterozygous genome.</title>
        <authorList>
            <person name="Velasco R."/>
            <person name="Zharkikh A."/>
            <person name="Troggio M."/>
            <person name="Cartwright D.A."/>
            <person name="Cestaro A."/>
            <person name="Pruss D."/>
            <person name="Pindo M."/>
            <person name="FitzGerald L.M."/>
            <person name="Vezzulli S."/>
            <person name="Reid J."/>
            <person name="Malacarne G."/>
            <person name="Iliev D."/>
            <person name="Coppola G."/>
            <person name="Wardell B."/>
            <person name="Micheletti D."/>
            <person name="Macalma T."/>
            <person name="Facci M."/>
            <person name="Mitchell J.T."/>
            <person name="Perazzolli M."/>
            <person name="Eldredge G."/>
            <person name="Gatto P."/>
            <person name="Oyzerski R."/>
            <person name="Moretto M."/>
            <person name="Gutin N."/>
            <person name="Stefanini M."/>
            <person name="Chen Y."/>
            <person name="Segala C."/>
            <person name="Davenport C."/>
            <person name="Dematte L."/>
            <person name="Mraz A."/>
            <person name="Battilana J."/>
            <person name="Stormo K."/>
            <person name="Costa F."/>
            <person name="Tao Q."/>
            <person name="Si-Ammour A."/>
            <person name="Harkins T."/>
            <person name="Lackey A."/>
            <person name="Perbost C."/>
            <person name="Taillon B."/>
            <person name="Stella A."/>
            <person name="Solovyev V."/>
            <person name="Fawcett J.A."/>
            <person name="Sterck L."/>
            <person name="Vandepoele K."/>
            <person name="Grando S.M."/>
            <person name="Toppo S."/>
            <person name="Moser C."/>
            <person name="Lanchbury J."/>
            <person name="Bogden R."/>
            <person name="Skolnick M."/>
            <person name="Sgaramella V."/>
            <person name="Bhatnagar S.K."/>
            <person name="Fontana P."/>
            <person name="Gutin A."/>
            <person name="Van de Peer Y."/>
            <person name="Salamini F."/>
            <person name="Viola R."/>
        </authorList>
    </citation>
    <scope>NUCLEOTIDE SEQUENCE</scope>
</reference>
<protein>
    <submittedName>
        <fullName evidence="2">Uncharacterized protein</fullName>
    </submittedName>
</protein>
<sequence>MAATPSSTAEISSSIETSSLLLSAAHIDIPSQVSSLAASSLTQVFKSLPPSTLAGPPSVISTTALPPFLTQKFLPVLISNDLLGYVDGTFPCPPQYTCDAEGRYTPNPAYHAWIRTDQSVRSWLNATLTQEMLLDLRPTSPLLRDVWLALERRFVDQSTAKEIQLKYDMQHHKKGKSNPRVRPKPLIPSNRLGLSPDAVPLQSIAPRPMGSRVERIPIDFLSLGGTPLIPEVTELSSLPKRAEVAMFAALMPATERAFAYTTSHSEWGSLLWFNVGYLSKELIYDHPLVTPLLDSEGILSTSFHQAVLPALKGGKHQIPCLPPY</sequence>
<dbReference type="OrthoDB" id="913062at2759"/>
<evidence type="ECO:0000256" key="1">
    <source>
        <dbReference type="SAM" id="MobiDB-lite"/>
    </source>
</evidence>
<name>A5AMW6_VITVI</name>
<gene>
    <name evidence="2" type="ORF">VITISV_038995</name>
</gene>
<dbReference type="AlphaFoldDB" id="A5AMW6"/>
<proteinExistence type="predicted"/>
<feature type="region of interest" description="Disordered" evidence="1">
    <location>
        <begin position="170"/>
        <end position="189"/>
    </location>
</feature>
<evidence type="ECO:0000313" key="2">
    <source>
        <dbReference type="EMBL" id="CAN71471.1"/>
    </source>
</evidence>